<keyword evidence="3" id="KW-1185">Reference proteome</keyword>
<accession>A0A0E0E731</accession>
<protein>
    <submittedName>
        <fullName evidence="2">Uncharacterized protein</fullName>
    </submittedName>
</protein>
<organism evidence="2">
    <name type="scientific">Oryza meridionalis</name>
    <dbReference type="NCBI Taxonomy" id="40149"/>
    <lineage>
        <taxon>Eukaryota</taxon>
        <taxon>Viridiplantae</taxon>
        <taxon>Streptophyta</taxon>
        <taxon>Embryophyta</taxon>
        <taxon>Tracheophyta</taxon>
        <taxon>Spermatophyta</taxon>
        <taxon>Magnoliopsida</taxon>
        <taxon>Liliopsida</taxon>
        <taxon>Poales</taxon>
        <taxon>Poaceae</taxon>
        <taxon>BOP clade</taxon>
        <taxon>Oryzoideae</taxon>
        <taxon>Oryzeae</taxon>
        <taxon>Oryzinae</taxon>
        <taxon>Oryza</taxon>
    </lineage>
</organism>
<evidence type="ECO:0000256" key="1">
    <source>
        <dbReference type="SAM" id="MobiDB-lite"/>
    </source>
</evidence>
<name>A0A0E0E731_9ORYZ</name>
<feature type="compositionally biased region" description="Gly residues" evidence="1">
    <location>
        <begin position="31"/>
        <end position="41"/>
    </location>
</feature>
<dbReference type="Gramene" id="OMERI07G00770.1">
    <property type="protein sequence ID" value="OMERI07G00770.1"/>
    <property type="gene ID" value="OMERI07G00770"/>
</dbReference>
<dbReference type="HOGENOM" id="CLU_1374154_0_0_1"/>
<sequence>MVAAPGIKERREVDGGTQLRTAAVKKASGEGARGMGGGHGGAARKRMGRPAAKTEQRRRPNSIISRVNEHAQRIYAVYRGEGERSSSGRKERAGGRDVLGGFDAEAGRMALSARGGTVAATARPGKKKGARGWGGRHHGVPRLLVLVGRRSGDGGEQPGGNDGAVAVESEAGGIERGLGFIVEAMSVWEAWVSWLVLGW</sequence>
<feature type="region of interest" description="Disordered" evidence="1">
    <location>
        <begin position="1"/>
        <end position="62"/>
    </location>
</feature>
<dbReference type="AlphaFoldDB" id="A0A0E0E731"/>
<dbReference type="Proteomes" id="UP000008021">
    <property type="component" value="Chromosome 7"/>
</dbReference>
<dbReference type="EnsemblPlants" id="OMERI07G00770.1">
    <property type="protein sequence ID" value="OMERI07G00770.1"/>
    <property type="gene ID" value="OMERI07G00770"/>
</dbReference>
<feature type="compositionally biased region" description="Basic and acidic residues" evidence="1">
    <location>
        <begin position="80"/>
        <end position="95"/>
    </location>
</feature>
<reference evidence="2" key="2">
    <citation type="submission" date="2018-05" db="EMBL/GenBank/DDBJ databases">
        <title>OmerRS3 (Oryza meridionalis Reference Sequence Version 3).</title>
        <authorList>
            <person name="Zhang J."/>
            <person name="Kudrna D."/>
            <person name="Lee S."/>
            <person name="Talag J."/>
            <person name="Welchert J."/>
            <person name="Wing R.A."/>
        </authorList>
    </citation>
    <scope>NUCLEOTIDE SEQUENCE [LARGE SCALE GENOMIC DNA]</scope>
    <source>
        <strain evidence="2">cv. OR44</strain>
    </source>
</reference>
<proteinExistence type="predicted"/>
<reference evidence="2" key="1">
    <citation type="submission" date="2015-04" db="UniProtKB">
        <authorList>
            <consortium name="EnsemblPlants"/>
        </authorList>
    </citation>
    <scope>IDENTIFICATION</scope>
</reference>
<feature type="region of interest" description="Disordered" evidence="1">
    <location>
        <begin position="78"/>
        <end position="97"/>
    </location>
</feature>
<evidence type="ECO:0000313" key="2">
    <source>
        <dbReference type="EnsemblPlants" id="OMERI07G00770.1"/>
    </source>
</evidence>
<evidence type="ECO:0000313" key="3">
    <source>
        <dbReference type="Proteomes" id="UP000008021"/>
    </source>
</evidence>